<evidence type="ECO:0000256" key="5">
    <source>
        <dbReference type="ARBA" id="ARBA00023015"/>
    </source>
</evidence>
<dbReference type="InterPro" id="IPR044810">
    <property type="entry name" value="WRKY_plant"/>
</dbReference>
<dbReference type="Proteomes" id="UP001345219">
    <property type="component" value="Chromosome 21"/>
</dbReference>
<dbReference type="PANTHER" id="PTHR31221:SF125">
    <property type="entry name" value="WRKY TRANSCRIPTION FACTOR 1"/>
    <property type="match status" value="1"/>
</dbReference>
<comment type="similarity">
    <text evidence="9">Belongs to the WRKY group I family.</text>
</comment>
<dbReference type="GO" id="GO:0043565">
    <property type="term" value="F:sequence-specific DNA binding"/>
    <property type="evidence" value="ECO:0007669"/>
    <property type="project" value="InterPro"/>
</dbReference>
<feature type="compositionally biased region" description="Low complexity" evidence="10">
    <location>
        <begin position="8"/>
        <end position="18"/>
    </location>
</feature>
<keyword evidence="3" id="KW-0677">Repeat</keyword>
<evidence type="ECO:0000256" key="4">
    <source>
        <dbReference type="ARBA" id="ARBA00022833"/>
    </source>
</evidence>
<keyword evidence="5" id="KW-0805">Transcription regulation</keyword>
<evidence type="ECO:0000256" key="2">
    <source>
        <dbReference type="ARBA" id="ARBA00022723"/>
    </source>
</evidence>
<feature type="compositionally biased region" description="Basic and acidic residues" evidence="10">
    <location>
        <begin position="248"/>
        <end position="259"/>
    </location>
</feature>
<feature type="region of interest" description="Disordered" evidence="10">
    <location>
        <begin position="238"/>
        <end position="275"/>
    </location>
</feature>
<keyword evidence="7" id="KW-0804">Transcription</keyword>
<protein>
    <recommendedName>
        <fullName evidence="11">WRKY domain-containing protein</fullName>
    </recommendedName>
</protein>
<feature type="compositionally biased region" description="Polar residues" evidence="10">
    <location>
        <begin position="30"/>
        <end position="43"/>
    </location>
</feature>
<feature type="compositionally biased region" description="Polar residues" evidence="10">
    <location>
        <begin position="70"/>
        <end position="88"/>
    </location>
</feature>
<keyword evidence="6" id="KW-0238">DNA-binding</keyword>
<comment type="caution">
    <text evidence="12">The sequence shown here is derived from an EMBL/GenBank/DDBJ whole genome shotgun (WGS) entry which is preliminary data.</text>
</comment>
<evidence type="ECO:0000259" key="11">
    <source>
        <dbReference type="PROSITE" id="PS50811"/>
    </source>
</evidence>
<gene>
    <name evidence="12" type="ORF">SAY87_027213</name>
</gene>
<dbReference type="Gene3D" id="2.20.25.80">
    <property type="entry name" value="WRKY domain"/>
    <property type="match status" value="2"/>
</dbReference>
<feature type="compositionally biased region" description="Basic and acidic residues" evidence="10">
    <location>
        <begin position="408"/>
        <end position="418"/>
    </location>
</feature>
<dbReference type="SMART" id="SM00774">
    <property type="entry name" value="WRKY"/>
    <property type="match status" value="2"/>
</dbReference>
<feature type="region of interest" description="Disordered" evidence="10">
    <location>
        <begin position="1"/>
        <end position="118"/>
    </location>
</feature>
<dbReference type="PROSITE" id="PS50811">
    <property type="entry name" value="WRKY"/>
    <property type="match status" value="2"/>
</dbReference>
<name>A0AAN7GVR1_9MYRT</name>
<feature type="region of interest" description="Disordered" evidence="10">
    <location>
        <begin position="408"/>
        <end position="480"/>
    </location>
</feature>
<keyword evidence="2" id="KW-0479">Metal-binding</keyword>
<dbReference type="PANTHER" id="PTHR31221">
    <property type="entry name" value="WRKY TRANSCRIPTION FACTOR PROTEIN 1-RELATED"/>
    <property type="match status" value="1"/>
</dbReference>
<evidence type="ECO:0000256" key="3">
    <source>
        <dbReference type="ARBA" id="ARBA00022737"/>
    </source>
</evidence>
<sequence length="505" mass="55057">MSPCNEESSSGSASTSQSVTVTPAEGSTEEGPQNETKQMNPDNQALIPQADHEGANPSASPPEMSEVSDRYSSLVQLVQEGKNASVTPERTLLSSPRQPPSLPTGQGGSVPSGKAEKASVDGYNWRKYGQKNVKGNEFIRSYYKCTHPNCLVKKQVERSLKGQIIDTVYFGQHDHPKPHVKVPVAIGIVASIVEPKPEKASPTVIEGKPSEIRAQTCQQVMTTNTCLSLVVTASNDVKMKDMSPTSRSRAEFNNDDDHSSKRKKKENHGADAASVNKATGEARLIIQTMSEVDSVNDGYRWRKYGQKLVKGNPNPRSYYRCSSPGCPVKKHVERTSHDPKVVMTTYEGQHDHNMPAVRIVTRNSAGADGAAVARSDDEARTKSEECQAMCADAAERQDSSVRLNHLAEHQNNKSENKQDATGSTTPEHESKSNMQKKDEPLPHCKSQGEKDDPSDSGPRNMLTVWQPSSQLTAKPEESEGACINKVGKRLNEQEQVLNTAAAIQS</sequence>
<evidence type="ECO:0000256" key="9">
    <source>
        <dbReference type="ARBA" id="ARBA00061157"/>
    </source>
</evidence>
<feature type="domain" description="WRKY" evidence="11">
    <location>
        <begin position="290"/>
        <end position="355"/>
    </location>
</feature>
<dbReference type="EMBL" id="JAXIOK010000018">
    <property type="protein sequence ID" value="KAK4749764.1"/>
    <property type="molecule type" value="Genomic_DNA"/>
</dbReference>
<evidence type="ECO:0000256" key="10">
    <source>
        <dbReference type="SAM" id="MobiDB-lite"/>
    </source>
</evidence>
<evidence type="ECO:0000256" key="7">
    <source>
        <dbReference type="ARBA" id="ARBA00023163"/>
    </source>
</evidence>
<feature type="domain" description="WRKY" evidence="11">
    <location>
        <begin position="114"/>
        <end position="178"/>
    </location>
</feature>
<dbReference type="AlphaFoldDB" id="A0AAN7GVR1"/>
<dbReference type="SUPFAM" id="SSF118290">
    <property type="entry name" value="WRKY DNA-binding domain"/>
    <property type="match status" value="2"/>
</dbReference>
<dbReference type="FunFam" id="2.20.25.80:FF:000006">
    <property type="entry name" value="WRKY transcription factor"/>
    <property type="match status" value="1"/>
</dbReference>
<keyword evidence="8" id="KW-0539">Nucleus</keyword>
<keyword evidence="13" id="KW-1185">Reference proteome</keyword>
<evidence type="ECO:0000256" key="6">
    <source>
        <dbReference type="ARBA" id="ARBA00023125"/>
    </source>
</evidence>
<organism evidence="12 13">
    <name type="scientific">Trapa incisa</name>
    <dbReference type="NCBI Taxonomy" id="236973"/>
    <lineage>
        <taxon>Eukaryota</taxon>
        <taxon>Viridiplantae</taxon>
        <taxon>Streptophyta</taxon>
        <taxon>Embryophyta</taxon>
        <taxon>Tracheophyta</taxon>
        <taxon>Spermatophyta</taxon>
        <taxon>Magnoliopsida</taxon>
        <taxon>eudicotyledons</taxon>
        <taxon>Gunneridae</taxon>
        <taxon>Pentapetalae</taxon>
        <taxon>rosids</taxon>
        <taxon>malvids</taxon>
        <taxon>Myrtales</taxon>
        <taxon>Lythraceae</taxon>
        <taxon>Trapa</taxon>
    </lineage>
</organism>
<comment type="subcellular location">
    <subcellularLocation>
        <location evidence="1">Nucleus</location>
    </subcellularLocation>
</comment>
<accession>A0AAN7GVR1</accession>
<dbReference type="Pfam" id="PF03106">
    <property type="entry name" value="WRKY"/>
    <property type="match status" value="2"/>
</dbReference>
<feature type="compositionally biased region" description="Polar residues" evidence="10">
    <location>
        <begin position="463"/>
        <end position="472"/>
    </location>
</feature>
<evidence type="ECO:0000256" key="1">
    <source>
        <dbReference type="ARBA" id="ARBA00004123"/>
    </source>
</evidence>
<reference evidence="12 13" key="1">
    <citation type="journal article" date="2023" name="Hortic Res">
        <title>Pangenome of water caltrop reveals structural variations and asymmetric subgenome divergence after allopolyploidization.</title>
        <authorList>
            <person name="Zhang X."/>
            <person name="Chen Y."/>
            <person name="Wang L."/>
            <person name="Yuan Y."/>
            <person name="Fang M."/>
            <person name="Shi L."/>
            <person name="Lu R."/>
            <person name="Comes H.P."/>
            <person name="Ma Y."/>
            <person name="Chen Y."/>
            <person name="Huang G."/>
            <person name="Zhou Y."/>
            <person name="Zheng Z."/>
            <person name="Qiu Y."/>
        </authorList>
    </citation>
    <scope>NUCLEOTIDE SEQUENCE [LARGE SCALE GENOMIC DNA]</scope>
    <source>
        <tissue evidence="12">Roots</tissue>
    </source>
</reference>
<evidence type="ECO:0000313" key="13">
    <source>
        <dbReference type="Proteomes" id="UP001345219"/>
    </source>
</evidence>
<dbReference type="InterPro" id="IPR003657">
    <property type="entry name" value="WRKY_dom"/>
</dbReference>
<dbReference type="InterPro" id="IPR036576">
    <property type="entry name" value="WRKY_dom_sf"/>
</dbReference>
<dbReference type="FunFam" id="2.20.25.80:FF:000003">
    <property type="entry name" value="WRKY transcription factor 57"/>
    <property type="match status" value="1"/>
</dbReference>
<dbReference type="GO" id="GO:0046872">
    <property type="term" value="F:metal ion binding"/>
    <property type="evidence" value="ECO:0007669"/>
    <property type="project" value="UniProtKB-KW"/>
</dbReference>
<evidence type="ECO:0000256" key="8">
    <source>
        <dbReference type="ARBA" id="ARBA00023242"/>
    </source>
</evidence>
<dbReference type="GO" id="GO:0005634">
    <property type="term" value="C:nucleus"/>
    <property type="evidence" value="ECO:0007669"/>
    <property type="project" value="UniProtKB-SubCell"/>
</dbReference>
<feature type="compositionally biased region" description="Basic and acidic residues" evidence="10">
    <location>
        <begin position="426"/>
        <end position="453"/>
    </location>
</feature>
<keyword evidence="4" id="KW-0862">Zinc</keyword>
<dbReference type="GO" id="GO:0003700">
    <property type="term" value="F:DNA-binding transcription factor activity"/>
    <property type="evidence" value="ECO:0007669"/>
    <property type="project" value="InterPro"/>
</dbReference>
<evidence type="ECO:0000313" key="12">
    <source>
        <dbReference type="EMBL" id="KAK4749764.1"/>
    </source>
</evidence>
<proteinExistence type="inferred from homology"/>